<protein>
    <recommendedName>
        <fullName evidence="4">Folate family ECF transporter S component</fullName>
    </recommendedName>
</protein>
<dbReference type="Pfam" id="PF12822">
    <property type="entry name" value="ECF_trnsprt"/>
    <property type="match status" value="1"/>
</dbReference>
<dbReference type="STRING" id="1616.IV73_GL000020"/>
<dbReference type="RefSeq" id="WP_057753182.1">
    <property type="nucleotide sequence ID" value="NZ_JQBP01000001.1"/>
</dbReference>
<dbReference type="Proteomes" id="UP000051655">
    <property type="component" value="Unassembled WGS sequence"/>
</dbReference>
<evidence type="ECO:0000313" key="3">
    <source>
        <dbReference type="Proteomes" id="UP000051655"/>
    </source>
</evidence>
<keyword evidence="3" id="KW-1185">Reference proteome</keyword>
<reference evidence="2 3" key="1">
    <citation type="journal article" date="2015" name="Genome Announc.">
        <title>Expanding the biotechnology potential of lactobacilli through comparative genomics of 213 strains and associated genera.</title>
        <authorList>
            <person name="Sun Z."/>
            <person name="Harris H.M."/>
            <person name="McCann A."/>
            <person name="Guo C."/>
            <person name="Argimon S."/>
            <person name="Zhang W."/>
            <person name="Yang X."/>
            <person name="Jeffery I.B."/>
            <person name="Cooney J.C."/>
            <person name="Kagawa T.F."/>
            <person name="Liu W."/>
            <person name="Song Y."/>
            <person name="Salvetti E."/>
            <person name="Wrobel A."/>
            <person name="Rasinkangas P."/>
            <person name="Parkhill J."/>
            <person name="Rea M.C."/>
            <person name="O'Sullivan O."/>
            <person name="Ritari J."/>
            <person name="Douillard F.P."/>
            <person name="Paul Ross R."/>
            <person name="Yang R."/>
            <person name="Briner A.E."/>
            <person name="Felis G.E."/>
            <person name="de Vos W.M."/>
            <person name="Barrangou R."/>
            <person name="Klaenhammer T.R."/>
            <person name="Caufield P.W."/>
            <person name="Cui Y."/>
            <person name="Zhang H."/>
            <person name="O'Toole P.W."/>
        </authorList>
    </citation>
    <scope>NUCLEOTIDE SEQUENCE [LARGE SCALE GENOMIC DNA]</scope>
    <source>
        <strain evidence="2 3">DSM 20593</strain>
    </source>
</reference>
<feature type="transmembrane region" description="Helical" evidence="1">
    <location>
        <begin position="37"/>
        <end position="57"/>
    </location>
</feature>
<dbReference type="InterPro" id="IPR024529">
    <property type="entry name" value="ECF_trnsprt_substrate-spec"/>
</dbReference>
<feature type="transmembrane region" description="Helical" evidence="1">
    <location>
        <begin position="12"/>
        <end position="30"/>
    </location>
</feature>
<sequence>MKTLEYFKLPKLRVQALALLGVLMALDIIISRFTVGTAFLQISFTFITGGLIAKWYGPLWGLPAAFLIDFLTNLMSGQPYIIAFTLVKLLSALIFGIAYYQREQLSWTRITVTVFLQLLLANVILNTYLLSVYNFIPVHSLAAAISSPIIWARVLKSAIMWPIEVMLSYAILNNKNLEQLRKDAFER</sequence>
<name>A0A0R2JDU5_9LACO</name>
<keyword evidence="1" id="KW-1133">Transmembrane helix</keyword>
<dbReference type="GO" id="GO:0022857">
    <property type="term" value="F:transmembrane transporter activity"/>
    <property type="evidence" value="ECO:0007669"/>
    <property type="project" value="InterPro"/>
</dbReference>
<comment type="caution">
    <text evidence="2">The sequence shown here is derived from an EMBL/GenBank/DDBJ whole genome shotgun (WGS) entry which is preliminary data.</text>
</comment>
<dbReference type="Gene3D" id="1.10.1760.20">
    <property type="match status" value="1"/>
</dbReference>
<feature type="transmembrane region" description="Helical" evidence="1">
    <location>
        <begin position="77"/>
        <end position="100"/>
    </location>
</feature>
<dbReference type="OrthoDB" id="4624at2"/>
<accession>A0A0R2JDU5</accession>
<feature type="transmembrane region" description="Helical" evidence="1">
    <location>
        <begin position="150"/>
        <end position="172"/>
    </location>
</feature>
<proteinExistence type="predicted"/>
<gene>
    <name evidence="2" type="ORF">IV73_GL000020</name>
</gene>
<keyword evidence="1" id="KW-0812">Transmembrane</keyword>
<evidence type="ECO:0000256" key="1">
    <source>
        <dbReference type="SAM" id="Phobius"/>
    </source>
</evidence>
<dbReference type="EMBL" id="JQBP01000001">
    <property type="protein sequence ID" value="KRN75539.1"/>
    <property type="molecule type" value="Genomic_DNA"/>
</dbReference>
<dbReference type="NCBIfam" id="TIGR04518">
    <property type="entry name" value="ECF_S_folT_fam"/>
    <property type="match status" value="1"/>
</dbReference>
<evidence type="ECO:0000313" key="2">
    <source>
        <dbReference type="EMBL" id="KRN75539.1"/>
    </source>
</evidence>
<dbReference type="PATRIC" id="fig|1616.3.peg.20"/>
<feature type="transmembrane region" description="Helical" evidence="1">
    <location>
        <begin position="112"/>
        <end position="130"/>
    </location>
</feature>
<dbReference type="AlphaFoldDB" id="A0A0R2JDU5"/>
<evidence type="ECO:0008006" key="4">
    <source>
        <dbReference type="Google" id="ProtNLM"/>
    </source>
</evidence>
<keyword evidence="1" id="KW-0472">Membrane</keyword>
<dbReference type="InterPro" id="IPR030949">
    <property type="entry name" value="ECF_S_folate_fam"/>
</dbReference>
<organism evidence="2 3">
    <name type="scientific">Weissella kandleri</name>
    <dbReference type="NCBI Taxonomy" id="1616"/>
    <lineage>
        <taxon>Bacteria</taxon>
        <taxon>Bacillati</taxon>
        <taxon>Bacillota</taxon>
        <taxon>Bacilli</taxon>
        <taxon>Lactobacillales</taxon>
        <taxon>Lactobacillaceae</taxon>
        <taxon>Weissella</taxon>
    </lineage>
</organism>